<gene>
    <name evidence="8" type="ORF">JI748_14745</name>
</gene>
<keyword evidence="4 6" id="KW-0949">S-adenosyl-L-methionine</keyword>
<dbReference type="RefSeq" id="WP_201632314.1">
    <property type="nucleotide sequence ID" value="NZ_CP068046.1"/>
</dbReference>
<sequence>MPLTTTIEALGQKGEGIATLDGVRVFVPFALPNETVLIEAEGERGTLLEVLTPSPDRIEPFCPYFGTCGGCQLQHLGADAYIAFKTELVGTPLRYAGLDAKVERFVLAHGAGRRRATLHARKDAAGYMRIRSHDVLNIEACPILVPALQSRAPDIARALGAAVGECDISLTATNAGVDVAIRKAPKGTRVEKLVSLVNQLGLARLALDGEMIAQRQQPTVSMGKAEVDLPIGSFLQATAEAEQVLADYVTSAVGKSKTVADLFCGIGPFALRLAEKAQVHAADSDKAATAALAKATRFAKGLKAITAKPRDLFRDPLTRFELGFDAVVLDPPRAGAEAQVREIALSKVKRVVYVACDPKTFARDALILVQAGFRLESLIAVDQFAWSTHIELAATFTR</sequence>
<keyword evidence="1" id="KW-0004">4Fe-4S</keyword>
<organism evidence="8 9">
    <name type="scientific">Devosia rhizoryzae</name>
    <dbReference type="NCBI Taxonomy" id="2774137"/>
    <lineage>
        <taxon>Bacteria</taxon>
        <taxon>Pseudomonadati</taxon>
        <taxon>Pseudomonadota</taxon>
        <taxon>Alphaproteobacteria</taxon>
        <taxon>Hyphomicrobiales</taxon>
        <taxon>Devosiaceae</taxon>
        <taxon>Devosia</taxon>
    </lineage>
</organism>
<feature type="binding site" evidence="6">
    <location>
        <position position="283"/>
    </location>
    <ligand>
        <name>S-adenosyl-L-methionine</name>
        <dbReference type="ChEBI" id="CHEBI:59789"/>
    </ligand>
</feature>
<dbReference type="PROSITE" id="PS01230">
    <property type="entry name" value="TRMA_1"/>
    <property type="match status" value="1"/>
</dbReference>
<evidence type="ECO:0000256" key="4">
    <source>
        <dbReference type="ARBA" id="ARBA00022691"/>
    </source>
</evidence>
<accession>A0ABX7C429</accession>
<dbReference type="GO" id="GO:0008168">
    <property type="term" value="F:methyltransferase activity"/>
    <property type="evidence" value="ECO:0007669"/>
    <property type="project" value="UniProtKB-KW"/>
</dbReference>
<keyword evidence="5" id="KW-0411">Iron-sulfur</keyword>
<feature type="binding site" evidence="6">
    <location>
        <position position="263"/>
    </location>
    <ligand>
        <name>S-adenosyl-L-methionine</name>
        <dbReference type="ChEBI" id="CHEBI:59789"/>
    </ligand>
</feature>
<evidence type="ECO:0000313" key="9">
    <source>
        <dbReference type="Proteomes" id="UP000595857"/>
    </source>
</evidence>
<evidence type="ECO:0000313" key="8">
    <source>
        <dbReference type="EMBL" id="QQR38985.1"/>
    </source>
</evidence>
<dbReference type="InterPro" id="IPR012340">
    <property type="entry name" value="NA-bd_OB-fold"/>
</dbReference>
<dbReference type="GO" id="GO:0032259">
    <property type="term" value="P:methylation"/>
    <property type="evidence" value="ECO:0007669"/>
    <property type="project" value="UniProtKB-KW"/>
</dbReference>
<evidence type="ECO:0000256" key="3">
    <source>
        <dbReference type="ARBA" id="ARBA00022679"/>
    </source>
</evidence>
<evidence type="ECO:0000256" key="5">
    <source>
        <dbReference type="ARBA" id="ARBA00023014"/>
    </source>
</evidence>
<dbReference type="Gene3D" id="3.40.50.150">
    <property type="entry name" value="Vaccinia Virus protein VP39"/>
    <property type="match status" value="1"/>
</dbReference>
<evidence type="ECO:0000256" key="1">
    <source>
        <dbReference type="ARBA" id="ARBA00022485"/>
    </source>
</evidence>
<dbReference type="Gene3D" id="2.40.50.140">
    <property type="entry name" value="Nucleic acid-binding proteins"/>
    <property type="match status" value="1"/>
</dbReference>
<keyword evidence="3 6" id="KW-0808">Transferase</keyword>
<name>A0ABX7C429_9HYPH</name>
<dbReference type="SUPFAM" id="SSF50249">
    <property type="entry name" value="Nucleic acid-binding proteins"/>
    <property type="match status" value="1"/>
</dbReference>
<feature type="active site" description="Nucleophile" evidence="6">
    <location>
        <position position="356"/>
    </location>
</feature>
<reference evidence="8 9" key="1">
    <citation type="submission" date="2021-01" db="EMBL/GenBank/DDBJ databases">
        <title>Genome seq and assembly of Devosia sp. LEGU1.</title>
        <authorList>
            <person name="Chhetri G."/>
        </authorList>
    </citation>
    <scope>NUCLEOTIDE SEQUENCE [LARGE SCALE GENOMIC DNA]</scope>
    <source>
        <strain evidence="8 9">LEGU1</strain>
    </source>
</reference>
<dbReference type="EMBL" id="CP068046">
    <property type="protein sequence ID" value="QQR38985.1"/>
    <property type="molecule type" value="Genomic_DNA"/>
</dbReference>
<feature type="binding site" evidence="6">
    <location>
        <position position="330"/>
    </location>
    <ligand>
        <name>S-adenosyl-L-methionine</name>
        <dbReference type="ChEBI" id="CHEBI:59789"/>
    </ligand>
</feature>
<evidence type="ECO:0000256" key="2">
    <source>
        <dbReference type="ARBA" id="ARBA00022603"/>
    </source>
</evidence>
<dbReference type="Proteomes" id="UP000595857">
    <property type="component" value="Chromosome"/>
</dbReference>
<dbReference type="PANTHER" id="PTHR11061">
    <property type="entry name" value="RNA M5U METHYLTRANSFERASE"/>
    <property type="match status" value="1"/>
</dbReference>
<dbReference type="PANTHER" id="PTHR11061:SF49">
    <property type="entry name" value="23S RRNA (URACIL(1939)-C(5))-METHYLTRANSFERASE RLMD"/>
    <property type="match status" value="1"/>
</dbReference>
<comment type="similarity">
    <text evidence="6">Belongs to the class I-like SAM-binding methyltransferase superfamily. RNA M5U methyltransferase family.</text>
</comment>
<dbReference type="InterPro" id="IPR030390">
    <property type="entry name" value="MeTrfase_TrmA_AS"/>
</dbReference>
<dbReference type="Pfam" id="PF05958">
    <property type="entry name" value="tRNA_U5-meth_tr"/>
    <property type="match status" value="1"/>
</dbReference>
<keyword evidence="2 6" id="KW-0489">Methyltransferase</keyword>
<feature type="binding site" evidence="6">
    <location>
        <position position="236"/>
    </location>
    <ligand>
        <name>S-adenosyl-L-methionine</name>
        <dbReference type="ChEBI" id="CHEBI:59789"/>
    </ligand>
</feature>
<proteinExistence type="inferred from homology"/>
<keyword evidence="1" id="KW-0479">Metal-binding</keyword>
<dbReference type="Gene3D" id="2.40.50.1070">
    <property type="match status" value="1"/>
</dbReference>
<evidence type="ECO:0000256" key="6">
    <source>
        <dbReference type="PROSITE-ProRule" id="PRU01024"/>
    </source>
</evidence>
<dbReference type="SUPFAM" id="SSF53335">
    <property type="entry name" value="S-adenosyl-L-methionine-dependent methyltransferases"/>
    <property type="match status" value="1"/>
</dbReference>
<dbReference type="InterPro" id="IPR010280">
    <property type="entry name" value="U5_MeTrfase_fam"/>
</dbReference>
<keyword evidence="1" id="KW-0408">Iron</keyword>
<evidence type="ECO:0000256" key="7">
    <source>
        <dbReference type="PROSITE-ProRule" id="PRU10015"/>
    </source>
</evidence>
<dbReference type="InterPro" id="IPR029063">
    <property type="entry name" value="SAM-dependent_MTases_sf"/>
</dbReference>
<dbReference type="PROSITE" id="PS51687">
    <property type="entry name" value="SAM_MT_RNA_M5U"/>
    <property type="match status" value="1"/>
</dbReference>
<keyword evidence="9" id="KW-1185">Reference proteome</keyword>
<feature type="active site" evidence="7">
    <location>
        <position position="356"/>
    </location>
</feature>
<protein>
    <submittedName>
        <fullName evidence="8">Class I SAM-dependent RNA methyltransferase</fullName>
    </submittedName>
</protein>